<protein>
    <recommendedName>
        <fullName evidence="2">Glycosyl hydrolase family 98 putative carbohydrate-binding module domain-containing protein</fullName>
    </recommendedName>
</protein>
<dbReference type="InterPro" id="IPR008979">
    <property type="entry name" value="Galactose-bd-like_sf"/>
</dbReference>
<dbReference type="Gene3D" id="2.60.120.1060">
    <property type="entry name" value="NPCBM/NEW2 domain"/>
    <property type="match status" value="1"/>
</dbReference>
<dbReference type="SUPFAM" id="SSF49785">
    <property type="entry name" value="Galactose-binding domain-like"/>
    <property type="match status" value="1"/>
</dbReference>
<dbReference type="Pfam" id="PF20736">
    <property type="entry name" value="Glyco_hydro127M"/>
    <property type="match status" value="1"/>
</dbReference>
<dbReference type="KEGG" id="vbl:L21SP4_01217"/>
<dbReference type="InterPro" id="IPR038637">
    <property type="entry name" value="NPCBM_sf"/>
</dbReference>
<sequence length="800" mass="90033" precursor="true">MKRLCMGMVMAGCAATALALEHVDVTRVELAGEPSRRRQIQKKYLWRYQTGRLRHFEGFLDFERDLLGPYLDRRSAEWVRENLLCGYTAVGKTLEAGVLYEASDADPGPAARTAGYIRQLIDSQDPDGYIGIYPHGEHPPLFYGWTLHDGAYIDLAMIEHFRRFDAGPSLESAQKFVDLVMGSWDRAPTRPGRCSPIGITDASRELYRTTGREKYLEFFADTPFDGRFIAMESIRDWRQRIYPMRAPSSDDASARFESKIHTYRLFARCIDQLALNAIEPDPGLEFMSDYLLAKMVHRKAPGMFITGATGRSEGWVEDQDGRGAVGEACAVIHQIWWLQRLIELRGDLRYGDLMERMIFNHMYGAQNSDPTDGRTRYFTPLSGARNYRKGAHCCEGNTRRFWARLPEQVYFTGEDAIAVNLYMPSELKAELGGLPVVVKQETPYPRKGTVALTVAPLRPKTFTLRLRIPQWADRHELTVNGRRMESRVEQGRVAITRRWKKGDTVLLSLPMTWRWVSGKLHYDGRAALMRGPQVFCVSREHNPGLEGVALSSITMDPSSMRAMEPTGLTAERGGQAVRVRGTMPDGQEVEVVFNDFPEEGGEETYFPLSDPSAATEDELYRDVDLDRWESTLPPEPKPFTNPDEADVNWIGEDGRRYLSASQATGATQGWPKRSIADMRDGRNIGGRPLRMGGVGYEHGIGTHAPSRIVFQLEDELAGYARFAATVGIDDEMRDKPAKVRFSVKRDEATVYDSGPVTPGTEPISVDVPLEDAKTLTLEVDALGDIRFDFANWAGAALLRE</sequence>
<dbReference type="InterPro" id="IPR013222">
    <property type="entry name" value="Glyco_hyd_98_carb-bd"/>
</dbReference>
<dbReference type="Pfam" id="PF08305">
    <property type="entry name" value="NPCBM"/>
    <property type="match status" value="1"/>
</dbReference>
<dbReference type="Pfam" id="PF07944">
    <property type="entry name" value="Beta-AFase-like_GH127_cat"/>
    <property type="match status" value="1"/>
</dbReference>
<dbReference type="EMBL" id="CP010904">
    <property type="protein sequence ID" value="AKJ64465.1"/>
    <property type="molecule type" value="Genomic_DNA"/>
</dbReference>
<dbReference type="PANTHER" id="PTHR43465:SF2">
    <property type="entry name" value="DUF1680 DOMAIN PROTEIN (AFU_ORTHOLOGUE AFUA_1G08910)"/>
    <property type="match status" value="1"/>
</dbReference>
<dbReference type="InterPro" id="IPR012878">
    <property type="entry name" value="Beta-AFase-like_GH127_cat"/>
</dbReference>
<organism evidence="3 4">
    <name type="scientific">Kiritimatiella glycovorans</name>
    <dbReference type="NCBI Taxonomy" id="1307763"/>
    <lineage>
        <taxon>Bacteria</taxon>
        <taxon>Pseudomonadati</taxon>
        <taxon>Kiritimatiellota</taxon>
        <taxon>Kiritimatiellia</taxon>
        <taxon>Kiritimatiellales</taxon>
        <taxon>Kiritimatiellaceae</taxon>
        <taxon>Kiritimatiella</taxon>
    </lineage>
</organism>
<keyword evidence="4" id="KW-1185">Reference proteome</keyword>
<dbReference type="Proteomes" id="UP000035268">
    <property type="component" value="Chromosome"/>
</dbReference>
<dbReference type="AlphaFoldDB" id="A0A0G3EI26"/>
<name>A0A0G3EI26_9BACT</name>
<dbReference type="RefSeq" id="WP_160300706.1">
    <property type="nucleotide sequence ID" value="NZ_CP010904.1"/>
</dbReference>
<dbReference type="SMART" id="SM00776">
    <property type="entry name" value="NPCBM"/>
    <property type="match status" value="1"/>
</dbReference>
<gene>
    <name evidence="3" type="ORF">L21SP4_01217</name>
</gene>
<dbReference type="STRING" id="1307763.L21SP4_01217"/>
<dbReference type="PANTHER" id="PTHR43465">
    <property type="entry name" value="DUF1680 DOMAIN PROTEIN (AFU_ORTHOLOGUE AFUA_1G08910)"/>
    <property type="match status" value="1"/>
</dbReference>
<reference evidence="4" key="1">
    <citation type="submission" date="2015-02" db="EMBL/GenBank/DDBJ databases">
        <title>Description and complete genome sequence of the first cultured representative of the subdivision 5 of the Verrucomicrobia phylum.</title>
        <authorList>
            <person name="Spring S."/>
            <person name="Bunk B."/>
            <person name="Sproer C."/>
            <person name="Klenk H.-P."/>
        </authorList>
    </citation>
    <scope>NUCLEOTIDE SEQUENCE [LARGE SCALE GENOMIC DNA]</scope>
    <source>
        <strain evidence="4">L21-Fru-AB</strain>
    </source>
</reference>
<evidence type="ECO:0000313" key="4">
    <source>
        <dbReference type="Proteomes" id="UP000035268"/>
    </source>
</evidence>
<proteinExistence type="predicted"/>
<dbReference type="OrthoDB" id="9757939at2"/>
<feature type="chain" id="PRO_5005184112" description="Glycosyl hydrolase family 98 putative carbohydrate-binding module domain-containing protein" evidence="1">
    <location>
        <begin position="20"/>
        <end position="800"/>
    </location>
</feature>
<dbReference type="InterPro" id="IPR049046">
    <property type="entry name" value="Beta-AFase-like_GH127_middle"/>
</dbReference>
<reference evidence="3 4" key="2">
    <citation type="journal article" date="2016" name="ISME J.">
        <title>Characterization of the first cultured representative of Verrucomicrobia subdivision 5 indicates the proposal of a novel phylum.</title>
        <authorList>
            <person name="Spring S."/>
            <person name="Bunk B."/>
            <person name="Sproer C."/>
            <person name="Schumann P."/>
            <person name="Rohde M."/>
            <person name="Tindall B.J."/>
            <person name="Klenk H.P."/>
        </authorList>
    </citation>
    <scope>NUCLEOTIDE SEQUENCE [LARGE SCALE GENOMIC DNA]</scope>
    <source>
        <strain evidence="3 4">L21-Fru-AB</strain>
    </source>
</reference>
<accession>A0A0G3EI26</accession>
<feature type="domain" description="Glycosyl hydrolase family 98 putative carbohydrate-binding module" evidence="2">
    <location>
        <begin position="652"/>
        <end position="799"/>
    </location>
</feature>
<evidence type="ECO:0000313" key="3">
    <source>
        <dbReference type="EMBL" id="AKJ64465.1"/>
    </source>
</evidence>
<evidence type="ECO:0000256" key="1">
    <source>
        <dbReference type="SAM" id="SignalP"/>
    </source>
</evidence>
<keyword evidence="1" id="KW-0732">Signal</keyword>
<feature type="signal peptide" evidence="1">
    <location>
        <begin position="1"/>
        <end position="19"/>
    </location>
</feature>
<evidence type="ECO:0000259" key="2">
    <source>
        <dbReference type="SMART" id="SM00776"/>
    </source>
</evidence>
<dbReference type="InterPro" id="IPR049174">
    <property type="entry name" value="Beta-AFase-like"/>
</dbReference>